<dbReference type="PANTHER" id="PTHR32182:SF22">
    <property type="entry name" value="ATP-DEPENDENT ENDONUCLEASE, OLD FAMILY-RELATED"/>
    <property type="match status" value="1"/>
</dbReference>
<dbReference type="Gene3D" id="3.40.50.300">
    <property type="entry name" value="P-loop containing nucleotide triphosphate hydrolases"/>
    <property type="match status" value="1"/>
</dbReference>
<protein>
    <submittedName>
        <fullName evidence="2">AAA domain-containing protein</fullName>
    </submittedName>
</protein>
<gene>
    <name evidence="2" type="ORF">BD749_1217</name>
</gene>
<dbReference type="Pfam" id="PF13476">
    <property type="entry name" value="AAA_23"/>
    <property type="match status" value="1"/>
</dbReference>
<evidence type="ECO:0000259" key="1">
    <source>
        <dbReference type="Pfam" id="PF13476"/>
    </source>
</evidence>
<dbReference type="GO" id="GO:0000731">
    <property type="term" value="P:DNA synthesis involved in DNA repair"/>
    <property type="evidence" value="ECO:0007669"/>
    <property type="project" value="TreeGrafter"/>
</dbReference>
<feature type="domain" description="Rad50/SbcC-type AAA" evidence="1">
    <location>
        <begin position="8"/>
        <end position="143"/>
    </location>
</feature>
<dbReference type="SUPFAM" id="SSF52540">
    <property type="entry name" value="P-loop containing nucleoside triphosphate hydrolases"/>
    <property type="match status" value="1"/>
</dbReference>
<keyword evidence="3" id="KW-1185">Reference proteome</keyword>
<evidence type="ECO:0000313" key="2">
    <source>
        <dbReference type="EMBL" id="PKV76267.1"/>
    </source>
</evidence>
<dbReference type="GO" id="GO:0006302">
    <property type="term" value="P:double-strand break repair"/>
    <property type="evidence" value="ECO:0007669"/>
    <property type="project" value="InterPro"/>
</dbReference>
<dbReference type="PANTHER" id="PTHR32182">
    <property type="entry name" value="DNA REPLICATION AND REPAIR PROTEIN RECF"/>
    <property type="match status" value="1"/>
</dbReference>
<reference evidence="2 3" key="1">
    <citation type="submission" date="2017-12" db="EMBL/GenBank/DDBJ databases">
        <title>Genomic Encyclopedia of Type Strains, Phase III (KMG-III): the genomes of soil and plant-associated and newly described type strains.</title>
        <authorList>
            <person name="Whitman W."/>
        </authorList>
    </citation>
    <scope>NUCLEOTIDE SEQUENCE [LARGE SCALE GENOMIC DNA]</scope>
    <source>
        <strain evidence="2 3">LP43</strain>
    </source>
</reference>
<evidence type="ECO:0000313" key="3">
    <source>
        <dbReference type="Proteomes" id="UP000233782"/>
    </source>
</evidence>
<accession>A0A2N3V3S1</accession>
<dbReference type="OrthoDB" id="1023918at2"/>
<dbReference type="AlphaFoldDB" id="A0A2N3V3S1"/>
<name>A0A2N3V3S1_9BACT</name>
<dbReference type="GO" id="GO:0016887">
    <property type="term" value="F:ATP hydrolysis activity"/>
    <property type="evidence" value="ECO:0007669"/>
    <property type="project" value="InterPro"/>
</dbReference>
<dbReference type="InterPro" id="IPR038729">
    <property type="entry name" value="Rad50/SbcC_AAA"/>
</dbReference>
<proteinExistence type="predicted"/>
<sequence length="583" mass="67613">MAKKYLHSIELQNFKAFPDNAEIKFNGRHALVFGVNGSGKSSIFWALYTALQCSSKKPNEHKKYFEKIDPLSQSLRNVYQKDEVDSFVQLNFKEKNSKTFHSFKLSETDDECKDTFIKQVNSSSEFITHRLLLNFSNFRNSEPLNLWPFFWRDIIPFAQSSTGVNLLELYNKILDGLTTEKIATLNKWRTEFNNALEDLIDPLKLKGSTSLVSDYYNDYLARNGEKAVIGVYVESALAEIDKKRQLSQIKIHLTSTFGDANTGLINIGKPHIFFNEARINAIALAIRFVLMEVRKKNNIAGHEDDLNLLVLDDLLISLDLNNRLKVIDLIIDKYSDDYQIIILTHEKGFYNELKRKIHDNISKWQLMVFEPTPIHENPKIRYDRSDLLTKAIDNYKNGDYEACALYLRKETESILGKYTDPELKYIWANTSWTSLGSMIEKVINSTDESALMVDLRRLVSRNDITIEEMEDLKQDLDSNAKYDVSQETKIRRGELKSFRRHWTNFLIKLKNEKSKSEELNELVSQIKVIKNRCLNPGAHFNESPLFKEEIEEAIETVIEIKKLLANQNVKLYIKRCKEAGMNI</sequence>
<dbReference type="Proteomes" id="UP000233782">
    <property type="component" value="Unassembled WGS sequence"/>
</dbReference>
<dbReference type="InterPro" id="IPR027417">
    <property type="entry name" value="P-loop_NTPase"/>
</dbReference>
<dbReference type="EMBL" id="PJMU01000001">
    <property type="protein sequence ID" value="PKV76267.1"/>
    <property type="molecule type" value="Genomic_DNA"/>
</dbReference>
<dbReference type="RefSeq" id="WP_101443410.1">
    <property type="nucleotide sequence ID" value="NZ_PJMU01000001.1"/>
</dbReference>
<comment type="caution">
    <text evidence="2">The sequence shown here is derived from an EMBL/GenBank/DDBJ whole genome shotgun (WGS) entry which is preliminary data.</text>
</comment>
<organism evidence="2 3">
    <name type="scientific">Pontibacter ramchanderi</name>
    <dbReference type="NCBI Taxonomy" id="1179743"/>
    <lineage>
        <taxon>Bacteria</taxon>
        <taxon>Pseudomonadati</taxon>
        <taxon>Bacteroidota</taxon>
        <taxon>Cytophagia</taxon>
        <taxon>Cytophagales</taxon>
        <taxon>Hymenobacteraceae</taxon>
        <taxon>Pontibacter</taxon>
    </lineage>
</organism>